<comment type="caution">
    <text evidence="2">The sequence shown here is derived from an EMBL/GenBank/DDBJ whole genome shotgun (WGS) entry which is preliminary data.</text>
</comment>
<organism evidence="2 3">
    <name type="scientific">Petrolisthes cinctipes</name>
    <name type="common">Flat porcelain crab</name>
    <dbReference type="NCBI Taxonomy" id="88211"/>
    <lineage>
        <taxon>Eukaryota</taxon>
        <taxon>Metazoa</taxon>
        <taxon>Ecdysozoa</taxon>
        <taxon>Arthropoda</taxon>
        <taxon>Crustacea</taxon>
        <taxon>Multicrustacea</taxon>
        <taxon>Malacostraca</taxon>
        <taxon>Eumalacostraca</taxon>
        <taxon>Eucarida</taxon>
        <taxon>Decapoda</taxon>
        <taxon>Pleocyemata</taxon>
        <taxon>Anomura</taxon>
        <taxon>Galatheoidea</taxon>
        <taxon>Porcellanidae</taxon>
        <taxon>Petrolisthes</taxon>
    </lineage>
</organism>
<reference evidence="2" key="1">
    <citation type="submission" date="2023-10" db="EMBL/GenBank/DDBJ databases">
        <title>Genome assemblies of two species of porcelain crab, Petrolisthes cinctipes and Petrolisthes manimaculis (Anomura: Porcellanidae).</title>
        <authorList>
            <person name="Angst P."/>
        </authorList>
    </citation>
    <scope>NUCLEOTIDE SEQUENCE</scope>
    <source>
        <strain evidence="2">PB745_01</strain>
        <tissue evidence="2">Gill</tissue>
    </source>
</reference>
<accession>A0AAE1KGN9</accession>
<proteinExistence type="predicted"/>
<name>A0AAE1KGN9_PETCI</name>
<dbReference type="EMBL" id="JAWQEG010002412">
    <property type="protein sequence ID" value="KAK3872138.1"/>
    <property type="molecule type" value="Genomic_DNA"/>
</dbReference>
<evidence type="ECO:0000256" key="1">
    <source>
        <dbReference type="SAM" id="MobiDB-lite"/>
    </source>
</evidence>
<sequence>MEEEEEEDEEEMEDEDEEKMEKGDEEEIEEEEDLSVYKSSLYCSWALVLCIPPPWTLMCLFPATSIAQHSPTTNTICLTHIPICCPANCTLP</sequence>
<dbReference type="Proteomes" id="UP001286313">
    <property type="component" value="Unassembled WGS sequence"/>
</dbReference>
<evidence type="ECO:0000313" key="3">
    <source>
        <dbReference type="Proteomes" id="UP001286313"/>
    </source>
</evidence>
<keyword evidence="3" id="KW-1185">Reference proteome</keyword>
<gene>
    <name evidence="2" type="ORF">Pcinc_022768</name>
</gene>
<dbReference type="AlphaFoldDB" id="A0AAE1KGN9"/>
<protein>
    <submittedName>
        <fullName evidence="2">Uncharacterized protein</fullName>
    </submittedName>
</protein>
<feature type="region of interest" description="Disordered" evidence="1">
    <location>
        <begin position="1"/>
        <end position="33"/>
    </location>
</feature>
<evidence type="ECO:0000313" key="2">
    <source>
        <dbReference type="EMBL" id="KAK3872138.1"/>
    </source>
</evidence>